<dbReference type="Pfam" id="PF01253">
    <property type="entry name" value="SUI1"/>
    <property type="match status" value="1"/>
</dbReference>
<keyword evidence="4" id="KW-0396">Initiation factor</keyword>
<reference evidence="4" key="2">
    <citation type="journal article" date="2014" name="ISME J.">
        <title>Microbial stratification in low pH oxic and suboxic macroscopic growths along an acid mine drainage.</title>
        <authorList>
            <person name="Mendez-Garcia C."/>
            <person name="Mesa V."/>
            <person name="Sprenger R.R."/>
            <person name="Richter M."/>
            <person name="Diez M.S."/>
            <person name="Solano J."/>
            <person name="Bargiela R."/>
            <person name="Golyshina O.V."/>
            <person name="Manteca A."/>
            <person name="Ramos J.L."/>
            <person name="Gallego J.R."/>
            <person name="Llorente I."/>
            <person name="Martins Dos Santos V.A."/>
            <person name="Jensen O.N."/>
            <person name="Pelaez A.I."/>
            <person name="Sanchez J."/>
            <person name="Ferrer M."/>
        </authorList>
    </citation>
    <scope>NUCLEOTIDE SEQUENCE</scope>
</reference>
<reference evidence="4" key="1">
    <citation type="submission" date="2013-08" db="EMBL/GenBank/DDBJ databases">
        <authorList>
            <person name="Mendez C."/>
            <person name="Richter M."/>
            <person name="Ferrer M."/>
            <person name="Sanchez J."/>
        </authorList>
    </citation>
    <scope>NUCLEOTIDE SEQUENCE</scope>
</reference>
<dbReference type="PIRSF" id="PIRSF037511">
    <property type="entry name" value="Transl_init_SUI1_pro"/>
    <property type="match status" value="1"/>
</dbReference>
<sequence length="101" mass="11160">MSEICPRCGLPKEICVCSVLDKEVATKIKVFTQKAKFNKVVTVVDGVGSDQIEEATKSLKKMLACGGTYKDNIIELQGKHINEVKEALVKMGFKEDNIDLQ</sequence>
<dbReference type="InterPro" id="IPR005872">
    <property type="entry name" value="SUI1_arc_bac"/>
</dbReference>
<evidence type="ECO:0000256" key="2">
    <source>
        <dbReference type="ARBA" id="ARBA00022917"/>
    </source>
</evidence>
<dbReference type="GO" id="GO:0003743">
    <property type="term" value="F:translation initiation factor activity"/>
    <property type="evidence" value="ECO:0007669"/>
    <property type="project" value="UniProtKB-KW"/>
</dbReference>
<name>T1AJC4_9ZZZZ</name>
<dbReference type="SUPFAM" id="SSF55159">
    <property type="entry name" value="eIF1-like"/>
    <property type="match status" value="1"/>
</dbReference>
<proteinExistence type="predicted"/>
<evidence type="ECO:0000259" key="3">
    <source>
        <dbReference type="PROSITE" id="PS50296"/>
    </source>
</evidence>
<dbReference type="PROSITE" id="PS50296">
    <property type="entry name" value="SUI1"/>
    <property type="match status" value="1"/>
</dbReference>
<dbReference type="AlphaFoldDB" id="T1AJC4"/>
<dbReference type="NCBIfam" id="NF002096">
    <property type="entry name" value="PRK00939.1"/>
    <property type="match status" value="1"/>
</dbReference>
<dbReference type="CDD" id="cd11567">
    <property type="entry name" value="YciH_like"/>
    <property type="match status" value="1"/>
</dbReference>
<comment type="caution">
    <text evidence="4">The sequence shown here is derived from an EMBL/GenBank/DDBJ whole genome shotgun (WGS) entry which is preliminary data.</text>
</comment>
<gene>
    <name evidence="4" type="ORF">B2A_03600</name>
</gene>
<keyword evidence="1" id="KW-0810">Translation regulation</keyword>
<accession>T1AJC4</accession>
<dbReference type="EMBL" id="AUZZ01002405">
    <property type="protein sequence ID" value="EQD60616.1"/>
    <property type="molecule type" value="Genomic_DNA"/>
</dbReference>
<keyword evidence="2" id="KW-0648">Protein biosynthesis</keyword>
<protein>
    <submittedName>
        <fullName evidence="4">Translation initiation factor SUI1</fullName>
    </submittedName>
</protein>
<dbReference type="GO" id="GO:0006417">
    <property type="term" value="P:regulation of translation"/>
    <property type="evidence" value="ECO:0007669"/>
    <property type="project" value="UniProtKB-KW"/>
</dbReference>
<organism evidence="4">
    <name type="scientific">mine drainage metagenome</name>
    <dbReference type="NCBI Taxonomy" id="410659"/>
    <lineage>
        <taxon>unclassified sequences</taxon>
        <taxon>metagenomes</taxon>
        <taxon>ecological metagenomes</taxon>
    </lineage>
</organism>
<dbReference type="InterPro" id="IPR001950">
    <property type="entry name" value="SUI1"/>
</dbReference>
<dbReference type="InterPro" id="IPR036877">
    <property type="entry name" value="SUI1_dom_sf"/>
</dbReference>
<dbReference type="Gene3D" id="3.30.780.10">
    <property type="entry name" value="SUI1-like domain"/>
    <property type="match status" value="1"/>
</dbReference>
<evidence type="ECO:0000256" key="1">
    <source>
        <dbReference type="ARBA" id="ARBA00022845"/>
    </source>
</evidence>
<feature type="domain" description="SUI1" evidence="3">
    <location>
        <begin position="28"/>
        <end position="92"/>
    </location>
</feature>
<evidence type="ECO:0000313" key="4">
    <source>
        <dbReference type="EMBL" id="EQD60616.1"/>
    </source>
</evidence>